<dbReference type="Proteomes" id="UP000674938">
    <property type="component" value="Unassembled WGS sequence"/>
</dbReference>
<dbReference type="Gene3D" id="1.20.58.2180">
    <property type="match status" value="1"/>
</dbReference>
<evidence type="ECO:0000313" key="4">
    <source>
        <dbReference type="Proteomes" id="UP000674938"/>
    </source>
</evidence>
<dbReference type="AlphaFoldDB" id="A0A940PDI7"/>
<dbReference type="PROSITE" id="PS50983">
    <property type="entry name" value="FE_B12_PBP"/>
    <property type="match status" value="1"/>
</dbReference>
<dbReference type="Gene3D" id="3.40.50.1980">
    <property type="entry name" value="Nitrogenase molybdenum iron protein domain"/>
    <property type="match status" value="2"/>
</dbReference>
<organism evidence="3 4">
    <name type="scientific">Vagococcus allomyrinae</name>
    <dbReference type="NCBI Taxonomy" id="2794353"/>
    <lineage>
        <taxon>Bacteria</taxon>
        <taxon>Bacillati</taxon>
        <taxon>Bacillota</taxon>
        <taxon>Bacilli</taxon>
        <taxon>Lactobacillales</taxon>
        <taxon>Enterococcaceae</taxon>
        <taxon>Vagococcus</taxon>
    </lineage>
</organism>
<dbReference type="EMBL" id="JAEEGA010000008">
    <property type="protein sequence ID" value="MBP1041973.1"/>
    <property type="molecule type" value="Genomic_DNA"/>
</dbReference>
<dbReference type="InterPro" id="IPR002491">
    <property type="entry name" value="ABC_transptr_periplasmic_BD"/>
</dbReference>
<dbReference type="Pfam" id="PF01497">
    <property type="entry name" value="Peripla_BP_2"/>
    <property type="match status" value="1"/>
</dbReference>
<name>A0A940PDI7_9ENTE</name>
<sequence>MKGLVILLALVGVMTGCGKQEATDQATANSSQLSQSVETRQFVDSAGRDVTIPATIKKIAPSGTLSQIVLYTSFPELLVGLASPFSEEAKVYVDSQYWDLPEFGQFYGKNSSLNMEALSAAAPDVIIDIGESKKTVKEDMDNLQAQLNIPVIFIEANLENMSSTYEQLGELIGDTTATEPLAIYSQKVIDQALTVKQEILEEQRKSVYLASGTVGLDTNAEGSFHAQVIETIGAKNAATGVDVASSGSGTTVSMEQIMQWQPDYIITESPDVYNLILKDPTWATLTAVKEKRVYKIPTAPYNFMGFPPSVNRLMGIQWLGNLVYPEEYQLDLNQVTSEFYQLFYHVKVTPEQVKEILTNAS</sequence>
<comment type="caution">
    <text evidence="3">The sequence shown here is derived from an EMBL/GenBank/DDBJ whole genome shotgun (WGS) entry which is preliminary data.</text>
</comment>
<dbReference type="InterPro" id="IPR050902">
    <property type="entry name" value="ABC_Transporter_SBP"/>
</dbReference>
<dbReference type="PROSITE" id="PS51257">
    <property type="entry name" value="PROKAR_LIPOPROTEIN"/>
    <property type="match status" value="1"/>
</dbReference>
<dbReference type="PANTHER" id="PTHR30535">
    <property type="entry name" value="VITAMIN B12-BINDING PROTEIN"/>
    <property type="match status" value="1"/>
</dbReference>
<dbReference type="PANTHER" id="PTHR30535:SF34">
    <property type="entry name" value="MOLYBDATE-BINDING PROTEIN MOLA"/>
    <property type="match status" value="1"/>
</dbReference>
<proteinExistence type="inferred from homology"/>
<evidence type="ECO:0000259" key="2">
    <source>
        <dbReference type="PROSITE" id="PS50983"/>
    </source>
</evidence>
<evidence type="ECO:0000256" key="1">
    <source>
        <dbReference type="ARBA" id="ARBA00008814"/>
    </source>
</evidence>
<accession>A0A940PDI7</accession>
<protein>
    <submittedName>
        <fullName evidence="3">ABC transporter substrate-binding protein</fullName>
    </submittedName>
</protein>
<keyword evidence="4" id="KW-1185">Reference proteome</keyword>
<evidence type="ECO:0000313" key="3">
    <source>
        <dbReference type="EMBL" id="MBP1041973.1"/>
    </source>
</evidence>
<reference evidence="3" key="1">
    <citation type="submission" date="2020-12" db="EMBL/GenBank/DDBJ databases">
        <title>Vagococcus allomyrinae sp. nov. and Enterococcus lavae sp. nov., isolated from the larvae of Allomyrina dichotoma.</title>
        <authorList>
            <person name="Lee S.D."/>
        </authorList>
    </citation>
    <scope>NUCLEOTIDE SEQUENCE</scope>
    <source>
        <strain evidence="3">BWB3-3</strain>
    </source>
</reference>
<dbReference type="GO" id="GO:0071281">
    <property type="term" value="P:cellular response to iron ion"/>
    <property type="evidence" value="ECO:0007669"/>
    <property type="project" value="TreeGrafter"/>
</dbReference>
<comment type="similarity">
    <text evidence="1">Belongs to the bacterial solute-binding protein 8 family.</text>
</comment>
<gene>
    <name evidence="3" type="ORF">I6N95_13210</name>
</gene>
<feature type="domain" description="Fe/B12 periplasmic-binding" evidence="2">
    <location>
        <begin position="57"/>
        <end position="327"/>
    </location>
</feature>
<dbReference type="SUPFAM" id="SSF53807">
    <property type="entry name" value="Helical backbone' metal receptor"/>
    <property type="match status" value="1"/>
</dbReference>